<dbReference type="Proteomes" id="UP000324748">
    <property type="component" value="Unassembled WGS sequence"/>
</dbReference>
<dbReference type="Proteomes" id="UP000325313">
    <property type="component" value="Unassembled WGS sequence"/>
</dbReference>
<sequence>MSCLQPSGNLDETSRGSLIKTTVPFGSILPSLGAQLDNANQGHAKRGPWNYLWGTVMGTFPSSVITTTVASAVSPRIAKRIDEPLPPLRSKSNGPNSLDFPTLGKR</sequence>
<accession>A0A5B0N223</accession>
<name>A0A5B0N223_PUCGR</name>
<reference evidence="4 5" key="1">
    <citation type="submission" date="2019-05" db="EMBL/GenBank/DDBJ databases">
        <title>Emergence of the Ug99 lineage of the wheat stem rust pathogen through somatic hybridization.</title>
        <authorList>
            <person name="Li F."/>
            <person name="Upadhyaya N.M."/>
            <person name="Sperschneider J."/>
            <person name="Matny O."/>
            <person name="Nguyen-Phuc H."/>
            <person name="Mago R."/>
            <person name="Raley C."/>
            <person name="Miller M.E."/>
            <person name="Silverstein K.A.T."/>
            <person name="Henningsen E."/>
            <person name="Hirsch C.D."/>
            <person name="Visser B."/>
            <person name="Pretorius Z.A."/>
            <person name="Steffenson B.J."/>
            <person name="Schwessinger B."/>
            <person name="Dodds P.N."/>
            <person name="Figueroa M."/>
        </authorList>
    </citation>
    <scope>NUCLEOTIDE SEQUENCE [LARGE SCALE GENOMIC DNA]</scope>
    <source>
        <strain evidence="2">21-0</strain>
        <strain evidence="3 5">Ug99</strain>
    </source>
</reference>
<protein>
    <submittedName>
        <fullName evidence="2">Uncharacterized protein</fullName>
    </submittedName>
</protein>
<evidence type="ECO:0000313" key="3">
    <source>
        <dbReference type="EMBL" id="KAA1133611.1"/>
    </source>
</evidence>
<dbReference type="EMBL" id="VSWC01000119">
    <property type="protein sequence ID" value="KAA1082494.1"/>
    <property type="molecule type" value="Genomic_DNA"/>
</dbReference>
<evidence type="ECO:0000313" key="2">
    <source>
        <dbReference type="EMBL" id="KAA1082494.1"/>
    </source>
</evidence>
<dbReference type="OrthoDB" id="3257095at2759"/>
<comment type="caution">
    <text evidence="2">The sequence shown here is derived from an EMBL/GenBank/DDBJ whole genome shotgun (WGS) entry which is preliminary data.</text>
</comment>
<evidence type="ECO:0000313" key="5">
    <source>
        <dbReference type="Proteomes" id="UP000325313"/>
    </source>
</evidence>
<gene>
    <name evidence="2" type="ORF">PGT21_005315</name>
    <name evidence="3" type="ORF">PGTUg99_027240</name>
</gene>
<organism evidence="2 4">
    <name type="scientific">Puccinia graminis f. sp. tritici</name>
    <dbReference type="NCBI Taxonomy" id="56615"/>
    <lineage>
        <taxon>Eukaryota</taxon>
        <taxon>Fungi</taxon>
        <taxon>Dikarya</taxon>
        <taxon>Basidiomycota</taxon>
        <taxon>Pucciniomycotina</taxon>
        <taxon>Pucciniomycetes</taxon>
        <taxon>Pucciniales</taxon>
        <taxon>Pucciniaceae</taxon>
        <taxon>Puccinia</taxon>
    </lineage>
</organism>
<proteinExistence type="predicted"/>
<dbReference type="AlphaFoldDB" id="A0A5B0N223"/>
<keyword evidence="4" id="KW-1185">Reference proteome</keyword>
<feature type="region of interest" description="Disordered" evidence="1">
    <location>
        <begin position="81"/>
        <end position="106"/>
    </location>
</feature>
<evidence type="ECO:0000256" key="1">
    <source>
        <dbReference type="SAM" id="MobiDB-lite"/>
    </source>
</evidence>
<evidence type="ECO:0000313" key="4">
    <source>
        <dbReference type="Proteomes" id="UP000324748"/>
    </source>
</evidence>
<dbReference type="EMBL" id="VDEP01000071">
    <property type="protein sequence ID" value="KAA1133611.1"/>
    <property type="molecule type" value="Genomic_DNA"/>
</dbReference>